<comment type="caution">
    <text evidence="2">The sequence shown here is derived from an EMBL/GenBank/DDBJ whole genome shotgun (WGS) entry which is preliminary data.</text>
</comment>
<evidence type="ECO:0000259" key="1">
    <source>
        <dbReference type="Pfam" id="PF12680"/>
    </source>
</evidence>
<name>A0ABW3SXJ1_9CAUL</name>
<protein>
    <submittedName>
        <fullName evidence="2">Nuclear transport factor 2 family protein</fullName>
    </submittedName>
</protein>
<sequence>MGRCYDILTQVIEAWQAKDIDRVMGFMADDIVWHYAAVSLPPVRGKVTARKLLERFQADMHDIKWRIFNWSETGDRLFIEGVDDYTTADGKRVATPYVGVLEFRDGLITGWRDYVDLNVAAEHKAGQAFSKQVLDLLGEAK</sequence>
<dbReference type="Gene3D" id="3.10.450.50">
    <property type="match status" value="1"/>
</dbReference>
<proteinExistence type="predicted"/>
<evidence type="ECO:0000313" key="2">
    <source>
        <dbReference type="EMBL" id="MFD1189592.1"/>
    </source>
</evidence>
<keyword evidence="3" id="KW-1185">Reference proteome</keyword>
<dbReference type="RefSeq" id="WP_377352472.1">
    <property type="nucleotide sequence ID" value="NZ_JBHTLQ010000005.1"/>
</dbReference>
<dbReference type="Pfam" id="PF12680">
    <property type="entry name" value="SnoaL_2"/>
    <property type="match status" value="1"/>
</dbReference>
<dbReference type="SUPFAM" id="SSF54427">
    <property type="entry name" value="NTF2-like"/>
    <property type="match status" value="1"/>
</dbReference>
<dbReference type="EMBL" id="JBHTLQ010000005">
    <property type="protein sequence ID" value="MFD1189592.1"/>
    <property type="molecule type" value="Genomic_DNA"/>
</dbReference>
<accession>A0ABW3SXJ1</accession>
<dbReference type="InterPro" id="IPR032710">
    <property type="entry name" value="NTF2-like_dom_sf"/>
</dbReference>
<dbReference type="Proteomes" id="UP001597216">
    <property type="component" value="Unassembled WGS sequence"/>
</dbReference>
<evidence type="ECO:0000313" key="3">
    <source>
        <dbReference type="Proteomes" id="UP001597216"/>
    </source>
</evidence>
<organism evidence="2 3">
    <name type="scientific">Phenylobacterium conjunctum</name>
    <dbReference type="NCBI Taxonomy" id="1298959"/>
    <lineage>
        <taxon>Bacteria</taxon>
        <taxon>Pseudomonadati</taxon>
        <taxon>Pseudomonadota</taxon>
        <taxon>Alphaproteobacteria</taxon>
        <taxon>Caulobacterales</taxon>
        <taxon>Caulobacteraceae</taxon>
        <taxon>Phenylobacterium</taxon>
    </lineage>
</organism>
<gene>
    <name evidence="2" type="ORF">ACFQ27_03290</name>
</gene>
<feature type="domain" description="SnoaL-like" evidence="1">
    <location>
        <begin position="9"/>
        <end position="110"/>
    </location>
</feature>
<dbReference type="InterPro" id="IPR037401">
    <property type="entry name" value="SnoaL-like"/>
</dbReference>
<reference evidence="3" key="1">
    <citation type="journal article" date="2019" name="Int. J. Syst. Evol. Microbiol.">
        <title>The Global Catalogue of Microorganisms (GCM) 10K type strain sequencing project: providing services to taxonomists for standard genome sequencing and annotation.</title>
        <authorList>
            <consortium name="The Broad Institute Genomics Platform"/>
            <consortium name="The Broad Institute Genome Sequencing Center for Infectious Disease"/>
            <person name="Wu L."/>
            <person name="Ma J."/>
        </authorList>
    </citation>
    <scope>NUCLEOTIDE SEQUENCE [LARGE SCALE GENOMIC DNA]</scope>
    <source>
        <strain evidence="3">CCUG 55074</strain>
    </source>
</reference>